<comment type="caution">
    <text evidence="2">The sequence shown here is derived from an EMBL/GenBank/DDBJ whole genome shotgun (WGS) entry which is preliminary data.</text>
</comment>
<feature type="region of interest" description="Disordered" evidence="1">
    <location>
        <begin position="1"/>
        <end position="37"/>
    </location>
</feature>
<gene>
    <name evidence="2" type="ORF">V6N12_026113</name>
</gene>
<evidence type="ECO:0000313" key="3">
    <source>
        <dbReference type="Proteomes" id="UP001472677"/>
    </source>
</evidence>
<accession>A0ABR2DQU1</accession>
<proteinExistence type="predicted"/>
<sequence length="87" mass="9742">MMKIKQSTSRHVKNPEPDPPNAAGSLQGAQSHPPVGAERSLPALRYVVPVLPTYRQPHCWPDRYSELAHTKITAAVPEFRKPKRCFA</sequence>
<protein>
    <submittedName>
        <fullName evidence="2">Uncharacterized protein</fullName>
    </submittedName>
</protein>
<reference evidence="2 3" key="1">
    <citation type="journal article" date="2024" name="G3 (Bethesda)">
        <title>Genome assembly of Hibiscus sabdariffa L. provides insights into metabolisms of medicinal natural products.</title>
        <authorList>
            <person name="Kim T."/>
        </authorList>
    </citation>
    <scope>NUCLEOTIDE SEQUENCE [LARGE SCALE GENOMIC DNA]</scope>
    <source>
        <strain evidence="2">TK-2024</strain>
        <tissue evidence="2">Old leaves</tissue>
    </source>
</reference>
<evidence type="ECO:0000256" key="1">
    <source>
        <dbReference type="SAM" id="MobiDB-lite"/>
    </source>
</evidence>
<keyword evidence="3" id="KW-1185">Reference proteome</keyword>
<organism evidence="2 3">
    <name type="scientific">Hibiscus sabdariffa</name>
    <name type="common">roselle</name>
    <dbReference type="NCBI Taxonomy" id="183260"/>
    <lineage>
        <taxon>Eukaryota</taxon>
        <taxon>Viridiplantae</taxon>
        <taxon>Streptophyta</taxon>
        <taxon>Embryophyta</taxon>
        <taxon>Tracheophyta</taxon>
        <taxon>Spermatophyta</taxon>
        <taxon>Magnoliopsida</taxon>
        <taxon>eudicotyledons</taxon>
        <taxon>Gunneridae</taxon>
        <taxon>Pentapetalae</taxon>
        <taxon>rosids</taxon>
        <taxon>malvids</taxon>
        <taxon>Malvales</taxon>
        <taxon>Malvaceae</taxon>
        <taxon>Malvoideae</taxon>
        <taxon>Hibiscus</taxon>
    </lineage>
</organism>
<dbReference type="Proteomes" id="UP001472677">
    <property type="component" value="Unassembled WGS sequence"/>
</dbReference>
<dbReference type="EMBL" id="JBBPBM010000023">
    <property type="protein sequence ID" value="KAK8545276.1"/>
    <property type="molecule type" value="Genomic_DNA"/>
</dbReference>
<name>A0ABR2DQU1_9ROSI</name>
<evidence type="ECO:0000313" key="2">
    <source>
        <dbReference type="EMBL" id="KAK8545276.1"/>
    </source>
</evidence>